<dbReference type="Proteomes" id="UP000007161">
    <property type="component" value="Chromosome"/>
</dbReference>
<dbReference type="PANTHER" id="PTHR30258">
    <property type="entry name" value="TYPE II SECRETION SYSTEM PROTEIN GSPE-RELATED"/>
    <property type="match status" value="1"/>
</dbReference>
<keyword evidence="6" id="KW-1185">Reference proteome</keyword>
<evidence type="ECO:0000313" key="5">
    <source>
        <dbReference type="EMBL" id="AEX84721.1"/>
    </source>
</evidence>
<gene>
    <name evidence="5" type="ordered locus">Marpi_0269</name>
</gene>
<evidence type="ECO:0000259" key="4">
    <source>
        <dbReference type="Pfam" id="PF00437"/>
    </source>
</evidence>
<accession>H2J3Z3</accession>
<evidence type="ECO:0000313" key="6">
    <source>
        <dbReference type="Proteomes" id="UP000007161"/>
    </source>
</evidence>
<feature type="domain" description="Bacterial type II secretion system protein E" evidence="4">
    <location>
        <begin position="37"/>
        <end position="339"/>
    </location>
</feature>
<dbReference type="PANTHER" id="PTHR30258:SF2">
    <property type="entry name" value="COMG OPERON PROTEIN 1"/>
    <property type="match status" value="1"/>
</dbReference>
<sequence>MKSKLEKLAIEQLFTNSTVDFFKKTEDTNSSRLSSFEDIMMYLLNNNISDLHFSSKKSCVTIYYRYNTELIKLSELEKDEYKKILTKIQIMSKIDIINNRDPADGSFTFLNNYFRVSLINNNYGTNCVIRKLKTINDLTIENLKYPEEFLKSIESIKLHKDGLIIFSGPTGSGKTTSLAFIILQLLKEKTKKIITIENPLEYIIPGAEQIEIKNDSQKTSILKNILRHDPDIIMTGEIRTDEFAKLTLESAMTGHYVFSTIHANNVFNAIQRLELLGLNKSYLLDTLKIIYNQRFVKILCSCNKKGCETCKYTGYSDIIPVFEILHINEYTKQMILSNKIDEIKNSIFYISPEIQLNRLLIQGKIDTEEYNQFITSIGG</sequence>
<dbReference type="STRING" id="443254.Marpi_0269"/>
<dbReference type="Gene3D" id="3.30.450.90">
    <property type="match status" value="1"/>
</dbReference>
<dbReference type="GO" id="GO:0016887">
    <property type="term" value="F:ATP hydrolysis activity"/>
    <property type="evidence" value="ECO:0007669"/>
    <property type="project" value="TreeGrafter"/>
</dbReference>
<reference evidence="6" key="2">
    <citation type="submission" date="2012-01" db="EMBL/GenBank/DDBJ databases">
        <title>Complete sequence of chromosome of Marinitoga piezophila KA3.</title>
        <authorList>
            <person name="Lucas S."/>
            <person name="Han J."/>
            <person name="Lapidus A."/>
            <person name="Cheng J.-F."/>
            <person name="Goodwin L."/>
            <person name="Pitluck S."/>
            <person name="Peters L."/>
            <person name="Mikhailova N."/>
            <person name="Teshima H."/>
            <person name="Detter J.C."/>
            <person name="Han C."/>
            <person name="Tapia R."/>
            <person name="Land M."/>
            <person name="Hauser L."/>
            <person name="Kyrpides N."/>
            <person name="Ivanova N."/>
            <person name="Pagani I."/>
            <person name="Jebbar M."/>
            <person name="Vannier P."/>
            <person name="Oger P."/>
            <person name="Cario A."/>
            <person name="Bartlett D."/>
            <person name="Noll K.M."/>
            <person name="Woyke T."/>
        </authorList>
    </citation>
    <scope>NUCLEOTIDE SEQUENCE [LARGE SCALE GENOMIC DNA]</scope>
    <source>
        <strain evidence="6">DSM 14283 / JCM 11233 / KA3</strain>
    </source>
</reference>
<dbReference type="EMBL" id="CP003257">
    <property type="protein sequence ID" value="AEX84721.1"/>
    <property type="molecule type" value="Genomic_DNA"/>
</dbReference>
<dbReference type="SUPFAM" id="SSF52540">
    <property type="entry name" value="P-loop containing nucleoside triphosphate hydrolases"/>
    <property type="match status" value="1"/>
</dbReference>
<dbReference type="eggNOG" id="COG2804">
    <property type="taxonomic scope" value="Bacteria"/>
</dbReference>
<dbReference type="HOGENOM" id="CLU_013446_2_2_0"/>
<dbReference type="KEGG" id="mpz:Marpi_0269"/>
<dbReference type="AlphaFoldDB" id="H2J3Z3"/>
<protein>
    <submittedName>
        <fullName evidence="5">Type II secretory pathway, ATPase PulE/Tfp pilus assembly pathway, ATPase PilB</fullName>
    </submittedName>
</protein>
<organism evidence="5 6">
    <name type="scientific">Marinitoga piezophila (strain DSM 14283 / JCM 11233 / KA3)</name>
    <dbReference type="NCBI Taxonomy" id="443254"/>
    <lineage>
        <taxon>Bacteria</taxon>
        <taxon>Thermotogati</taxon>
        <taxon>Thermotogota</taxon>
        <taxon>Thermotogae</taxon>
        <taxon>Petrotogales</taxon>
        <taxon>Petrotogaceae</taxon>
        <taxon>Marinitoga</taxon>
    </lineage>
</organism>
<evidence type="ECO:0000256" key="2">
    <source>
        <dbReference type="ARBA" id="ARBA00022741"/>
    </source>
</evidence>
<dbReference type="OrthoDB" id="9808272at2"/>
<dbReference type="Pfam" id="PF00437">
    <property type="entry name" value="T2SSE"/>
    <property type="match status" value="1"/>
</dbReference>
<dbReference type="RefSeq" id="WP_014295793.1">
    <property type="nucleotide sequence ID" value="NC_016751.1"/>
</dbReference>
<dbReference type="GO" id="GO:0005524">
    <property type="term" value="F:ATP binding"/>
    <property type="evidence" value="ECO:0007669"/>
    <property type="project" value="UniProtKB-KW"/>
</dbReference>
<dbReference type="GO" id="GO:0005886">
    <property type="term" value="C:plasma membrane"/>
    <property type="evidence" value="ECO:0007669"/>
    <property type="project" value="TreeGrafter"/>
</dbReference>
<dbReference type="CDD" id="cd01129">
    <property type="entry name" value="PulE-GspE-like"/>
    <property type="match status" value="1"/>
</dbReference>
<evidence type="ECO:0000256" key="1">
    <source>
        <dbReference type="ARBA" id="ARBA00006611"/>
    </source>
</evidence>
<proteinExistence type="inferred from homology"/>
<dbReference type="Gene3D" id="3.40.50.300">
    <property type="entry name" value="P-loop containing nucleotide triphosphate hydrolases"/>
    <property type="match status" value="1"/>
</dbReference>
<keyword evidence="2" id="KW-0547">Nucleotide-binding</keyword>
<evidence type="ECO:0000256" key="3">
    <source>
        <dbReference type="ARBA" id="ARBA00022840"/>
    </source>
</evidence>
<reference evidence="5 6" key="1">
    <citation type="journal article" date="2012" name="J. Bacteriol.">
        <title>Complete Genome Sequence of the Thermophilic, Piezophilic, Heterotrophic Bacterium Marinitoga piezophila KA3.</title>
        <authorList>
            <person name="Lucas S."/>
            <person name="Han J."/>
            <person name="Lapidus A."/>
            <person name="Cheng J.F."/>
            <person name="Goodwin L.A."/>
            <person name="Pitluck S."/>
            <person name="Peters L."/>
            <person name="Mikhailova N."/>
            <person name="Teshima H."/>
            <person name="Detter J.C."/>
            <person name="Han C."/>
            <person name="Tapia R."/>
            <person name="Land M."/>
            <person name="Hauser L."/>
            <person name="Kyrpides N.C."/>
            <person name="Ivanova N."/>
            <person name="Pagani I."/>
            <person name="Vannier P."/>
            <person name="Oger P."/>
            <person name="Bartlett D.H."/>
            <person name="Noll K.M."/>
            <person name="Woyke T."/>
            <person name="Jebbar M."/>
        </authorList>
    </citation>
    <scope>NUCLEOTIDE SEQUENCE [LARGE SCALE GENOMIC DNA]</scope>
    <source>
        <strain evidence="6">DSM 14283 / JCM 11233 / KA3</strain>
    </source>
</reference>
<keyword evidence="3" id="KW-0067">ATP-binding</keyword>
<comment type="similarity">
    <text evidence="1">Belongs to the GSP E family.</text>
</comment>
<dbReference type="InterPro" id="IPR001482">
    <property type="entry name" value="T2SS/T4SS_dom"/>
</dbReference>
<name>H2J3Z3_MARPK</name>
<dbReference type="InterPro" id="IPR027417">
    <property type="entry name" value="P-loop_NTPase"/>
</dbReference>